<dbReference type="Proteomes" id="UP001055879">
    <property type="component" value="Linkage Group LG13"/>
</dbReference>
<name>A0ACB8Y982_ARCLA</name>
<sequence>MKVARKRAFDLAKKNKRNTDNMDMSALKGYICSFLDQTGVMGRFGKKLARESTIVEVFKETHCKKIISEDGTISYGEFIHPKATMTLERYEQKKLEKYPDPKTRPIGDKDLWEEVQPRKKGRFYGFGTSFDQEFTMTGTSSISSIRGSHASVTQPEVTALQEALEYERKAREELERTTNELVAEDVTP</sequence>
<accession>A0ACB8Y982</accession>
<dbReference type="EMBL" id="CM042059">
    <property type="protein sequence ID" value="KAI3681127.1"/>
    <property type="molecule type" value="Genomic_DNA"/>
</dbReference>
<evidence type="ECO:0000313" key="2">
    <source>
        <dbReference type="Proteomes" id="UP001055879"/>
    </source>
</evidence>
<organism evidence="1 2">
    <name type="scientific">Arctium lappa</name>
    <name type="common">Greater burdock</name>
    <name type="synonym">Lappa major</name>
    <dbReference type="NCBI Taxonomy" id="4217"/>
    <lineage>
        <taxon>Eukaryota</taxon>
        <taxon>Viridiplantae</taxon>
        <taxon>Streptophyta</taxon>
        <taxon>Embryophyta</taxon>
        <taxon>Tracheophyta</taxon>
        <taxon>Spermatophyta</taxon>
        <taxon>Magnoliopsida</taxon>
        <taxon>eudicotyledons</taxon>
        <taxon>Gunneridae</taxon>
        <taxon>Pentapetalae</taxon>
        <taxon>asterids</taxon>
        <taxon>campanulids</taxon>
        <taxon>Asterales</taxon>
        <taxon>Asteraceae</taxon>
        <taxon>Carduoideae</taxon>
        <taxon>Cardueae</taxon>
        <taxon>Arctiinae</taxon>
        <taxon>Arctium</taxon>
    </lineage>
</organism>
<reference evidence="2" key="1">
    <citation type="journal article" date="2022" name="Mol. Ecol. Resour.">
        <title>The genomes of chicory, endive, great burdock and yacon provide insights into Asteraceae palaeo-polyploidization history and plant inulin production.</title>
        <authorList>
            <person name="Fan W."/>
            <person name="Wang S."/>
            <person name="Wang H."/>
            <person name="Wang A."/>
            <person name="Jiang F."/>
            <person name="Liu H."/>
            <person name="Zhao H."/>
            <person name="Xu D."/>
            <person name="Zhang Y."/>
        </authorList>
    </citation>
    <scope>NUCLEOTIDE SEQUENCE [LARGE SCALE GENOMIC DNA]</scope>
    <source>
        <strain evidence="2">cv. Niubang</strain>
    </source>
</reference>
<protein>
    <submittedName>
        <fullName evidence="1">Uncharacterized protein</fullName>
    </submittedName>
</protein>
<reference evidence="1 2" key="2">
    <citation type="journal article" date="2022" name="Mol. Ecol. Resour.">
        <title>The genomes of chicory, endive, great burdock and yacon provide insights into Asteraceae paleo-polyploidization history and plant inulin production.</title>
        <authorList>
            <person name="Fan W."/>
            <person name="Wang S."/>
            <person name="Wang H."/>
            <person name="Wang A."/>
            <person name="Jiang F."/>
            <person name="Liu H."/>
            <person name="Zhao H."/>
            <person name="Xu D."/>
            <person name="Zhang Y."/>
        </authorList>
    </citation>
    <scope>NUCLEOTIDE SEQUENCE [LARGE SCALE GENOMIC DNA]</scope>
    <source>
        <strain evidence="2">cv. Niubang</strain>
    </source>
</reference>
<evidence type="ECO:0000313" key="1">
    <source>
        <dbReference type="EMBL" id="KAI3681127.1"/>
    </source>
</evidence>
<comment type="caution">
    <text evidence="1">The sequence shown here is derived from an EMBL/GenBank/DDBJ whole genome shotgun (WGS) entry which is preliminary data.</text>
</comment>
<proteinExistence type="predicted"/>
<keyword evidence="2" id="KW-1185">Reference proteome</keyword>
<gene>
    <name evidence="1" type="ORF">L6452_35910</name>
</gene>